<keyword evidence="4" id="KW-1185">Reference proteome</keyword>
<protein>
    <submittedName>
        <fullName evidence="3">Transcriptional regulator</fullName>
    </submittedName>
</protein>
<dbReference type="Proteomes" id="UP000600946">
    <property type="component" value="Unassembled WGS sequence"/>
</dbReference>
<dbReference type="InterPro" id="IPR001387">
    <property type="entry name" value="Cro/C1-type_HTH"/>
</dbReference>
<feature type="region of interest" description="Disordered" evidence="1">
    <location>
        <begin position="276"/>
        <end position="298"/>
    </location>
</feature>
<comment type="caution">
    <text evidence="3">The sequence shown here is derived from an EMBL/GenBank/DDBJ whole genome shotgun (WGS) entry which is preliminary data.</text>
</comment>
<gene>
    <name evidence="3" type="ORF">GCM10010326_24320</name>
</gene>
<dbReference type="Pfam" id="PF04149">
    <property type="entry name" value="DUF397"/>
    <property type="match status" value="1"/>
</dbReference>
<dbReference type="Pfam" id="PF19054">
    <property type="entry name" value="DUF5753"/>
    <property type="match status" value="1"/>
</dbReference>
<evidence type="ECO:0000313" key="4">
    <source>
        <dbReference type="Proteomes" id="UP000600946"/>
    </source>
</evidence>
<dbReference type="Gene3D" id="1.10.260.40">
    <property type="entry name" value="lambda repressor-like DNA-binding domains"/>
    <property type="match status" value="1"/>
</dbReference>
<feature type="domain" description="HTH cro/C1-type" evidence="2">
    <location>
        <begin position="20"/>
        <end position="73"/>
    </location>
</feature>
<reference evidence="4" key="1">
    <citation type="journal article" date="2019" name="Int. J. Syst. Evol. Microbiol.">
        <title>The Global Catalogue of Microorganisms (GCM) 10K type strain sequencing project: providing services to taxonomists for standard genome sequencing and annotation.</title>
        <authorList>
            <consortium name="The Broad Institute Genomics Platform"/>
            <consortium name="The Broad Institute Genome Sequencing Center for Infectious Disease"/>
            <person name="Wu L."/>
            <person name="Ma J."/>
        </authorList>
    </citation>
    <scope>NUCLEOTIDE SEQUENCE [LARGE SCALE GENOMIC DNA]</scope>
    <source>
        <strain evidence="4">JCM 4594</strain>
    </source>
</reference>
<proteinExistence type="predicted"/>
<dbReference type="RefSeq" id="WP_161254486.1">
    <property type="nucleotide sequence ID" value="NZ_BMUU01000003.1"/>
</dbReference>
<evidence type="ECO:0000259" key="2">
    <source>
        <dbReference type="PROSITE" id="PS50943"/>
    </source>
</evidence>
<name>A0ABQ2ZYK3_9ACTN</name>
<organism evidence="3 4">
    <name type="scientific">Streptomyces xanthochromogenes</name>
    <dbReference type="NCBI Taxonomy" id="67384"/>
    <lineage>
        <taxon>Bacteria</taxon>
        <taxon>Bacillati</taxon>
        <taxon>Actinomycetota</taxon>
        <taxon>Actinomycetes</taxon>
        <taxon>Kitasatosporales</taxon>
        <taxon>Streptomycetaceae</taxon>
        <taxon>Streptomyces</taxon>
    </lineage>
</organism>
<dbReference type="InterPro" id="IPR007278">
    <property type="entry name" value="DUF397"/>
</dbReference>
<dbReference type="GeneID" id="96290400"/>
<dbReference type="PROSITE" id="PS50943">
    <property type="entry name" value="HTH_CROC1"/>
    <property type="match status" value="1"/>
</dbReference>
<evidence type="ECO:0000256" key="1">
    <source>
        <dbReference type="SAM" id="MobiDB-lite"/>
    </source>
</evidence>
<evidence type="ECO:0000313" key="3">
    <source>
        <dbReference type="EMBL" id="GGY29581.1"/>
    </source>
</evidence>
<dbReference type="SMART" id="SM00530">
    <property type="entry name" value="HTH_XRE"/>
    <property type="match status" value="1"/>
</dbReference>
<dbReference type="InterPro" id="IPR043917">
    <property type="entry name" value="DUF5753"/>
</dbReference>
<dbReference type="EMBL" id="BMUU01000003">
    <property type="protein sequence ID" value="GGY29581.1"/>
    <property type="molecule type" value="Genomic_DNA"/>
</dbReference>
<sequence length="345" mass="37256">MTNPRPEPELSPAWFLGQEVLRLRRALGWSQAKLANEAHMAVSRIGQIENATIPSTLDNAKDLDAALGTDGILERLMVLVENPPTIPDWLALYIDLESRAVSYSEYAPMHVPGLLQTPDYARTVLTAGLIRKPSPTGGVDAQLATRLQRQEIIQRAATPALWFVLEESLLRRPVGGPLLMAEQLSHLATMADHPAVHIQVLPESIGAHPALGGSLILLALPDRANVAYLEGSSIGQLFEEPTKVARFGLVYDHLQALALTPSESVAMIRLAQEDMTKMSRTQPHDVTGADFRKSTRSNNEGACVEVATNLPAIIPIRDSKHGPRGGPTLAIAPAAWAAFVTGLKA</sequence>
<dbReference type="CDD" id="cd00093">
    <property type="entry name" value="HTH_XRE"/>
    <property type="match status" value="1"/>
</dbReference>
<accession>A0ABQ2ZYK3</accession>
<dbReference type="SUPFAM" id="SSF47413">
    <property type="entry name" value="lambda repressor-like DNA-binding domains"/>
    <property type="match status" value="1"/>
</dbReference>
<dbReference type="InterPro" id="IPR010982">
    <property type="entry name" value="Lambda_DNA-bd_dom_sf"/>
</dbReference>
<dbReference type="Pfam" id="PF01381">
    <property type="entry name" value="HTH_3"/>
    <property type="match status" value="1"/>
</dbReference>